<protein>
    <submittedName>
        <fullName evidence="2">Uncharacterized protein</fullName>
    </submittedName>
</protein>
<sequence length="170" mass="18453">MLKAAPLSPSTSKRSKSRSPSKLSCSTSTRTRSCSPSKPSCSTSTRSKSRSPHGSYRSLTKARSPSLGTADPMSESILLSAEGSYSSIDEIESENSPNENTEVFTAQNSDPTDILDETTLEWLGKLAKQTNEIKIHPIIQTRWRTILSSGLNKEERAKIVAKVPTPAIRG</sequence>
<feature type="compositionally biased region" description="Polar residues" evidence="1">
    <location>
        <begin position="57"/>
        <end position="67"/>
    </location>
</feature>
<gene>
    <name evidence="2" type="ORF">PSYICH_LOCUS6759</name>
</gene>
<feature type="region of interest" description="Disordered" evidence="1">
    <location>
        <begin position="1"/>
        <end position="110"/>
    </location>
</feature>
<evidence type="ECO:0000313" key="3">
    <source>
        <dbReference type="Proteomes" id="UP001153636"/>
    </source>
</evidence>
<feature type="compositionally biased region" description="Polar residues" evidence="1">
    <location>
        <begin position="94"/>
        <end position="110"/>
    </location>
</feature>
<proteinExistence type="predicted"/>
<organism evidence="2 3">
    <name type="scientific">Psylliodes chrysocephalus</name>
    <dbReference type="NCBI Taxonomy" id="3402493"/>
    <lineage>
        <taxon>Eukaryota</taxon>
        <taxon>Metazoa</taxon>
        <taxon>Ecdysozoa</taxon>
        <taxon>Arthropoda</taxon>
        <taxon>Hexapoda</taxon>
        <taxon>Insecta</taxon>
        <taxon>Pterygota</taxon>
        <taxon>Neoptera</taxon>
        <taxon>Endopterygota</taxon>
        <taxon>Coleoptera</taxon>
        <taxon>Polyphaga</taxon>
        <taxon>Cucujiformia</taxon>
        <taxon>Chrysomeloidea</taxon>
        <taxon>Chrysomelidae</taxon>
        <taxon>Galerucinae</taxon>
        <taxon>Alticini</taxon>
        <taxon>Psylliodes</taxon>
    </lineage>
</organism>
<feature type="compositionally biased region" description="Low complexity" evidence="1">
    <location>
        <begin position="1"/>
        <end position="12"/>
    </location>
</feature>
<dbReference type="OrthoDB" id="6738044at2759"/>
<evidence type="ECO:0000256" key="1">
    <source>
        <dbReference type="SAM" id="MobiDB-lite"/>
    </source>
</evidence>
<dbReference type="AlphaFoldDB" id="A0A9P0CVH7"/>
<dbReference type="Proteomes" id="UP001153636">
    <property type="component" value="Chromosome 2"/>
</dbReference>
<keyword evidence="3" id="KW-1185">Reference proteome</keyword>
<name>A0A9P0CVH7_9CUCU</name>
<evidence type="ECO:0000313" key="2">
    <source>
        <dbReference type="EMBL" id="CAH1106963.1"/>
    </source>
</evidence>
<reference evidence="2" key="1">
    <citation type="submission" date="2022-01" db="EMBL/GenBank/DDBJ databases">
        <authorList>
            <person name="King R."/>
        </authorList>
    </citation>
    <scope>NUCLEOTIDE SEQUENCE</scope>
</reference>
<accession>A0A9P0CVH7</accession>
<dbReference type="EMBL" id="OV651814">
    <property type="protein sequence ID" value="CAH1106963.1"/>
    <property type="molecule type" value="Genomic_DNA"/>
</dbReference>
<feature type="compositionally biased region" description="Low complexity" evidence="1">
    <location>
        <begin position="20"/>
        <end position="46"/>
    </location>
</feature>